<dbReference type="InterPro" id="IPR036429">
    <property type="entry name" value="SpoA-like_sf"/>
</dbReference>
<sequence length="339" mass="35947">MDSVATDTVKHRKARAAREGFDARAMSPAKALRVGLGKAADGTLGLALSVSTVEQSRLSQKDLPEVLAGTGLTCLVEDDRGRRGAVRLDFPALSAVIEIQTIGRVAEREVVERPLTRTDAALCAPLLDAVFEAFETGAEDLPDGQSWQGYRFGAMAEDAHSLSLALEADHYHLFRVGVMLGEAKRAGVYELLLPVMDAPQVSKEKPGRPRDEPRALSPVVMGAPVTLQAILARHSIPLEKALSLKAGDQLIVPGSGAMALRLEAPGGHLVSDGRLGQVNGMRAIRLRKQPSHQTAEADQKSQAAAKPAPATRARARPAAPQSDPVPTPREAQKTVGSAD</sequence>
<evidence type="ECO:0000313" key="4">
    <source>
        <dbReference type="Proteomes" id="UP000264719"/>
    </source>
</evidence>
<evidence type="ECO:0000313" key="3">
    <source>
        <dbReference type="EMBL" id="HAR50738.1"/>
    </source>
</evidence>
<evidence type="ECO:0000256" key="1">
    <source>
        <dbReference type="SAM" id="MobiDB-lite"/>
    </source>
</evidence>
<proteinExistence type="predicted"/>
<dbReference type="InterPro" id="IPR001543">
    <property type="entry name" value="FliN-like_C"/>
</dbReference>
<dbReference type="Pfam" id="PF01052">
    <property type="entry name" value="FliMN_C"/>
    <property type="match status" value="1"/>
</dbReference>
<feature type="region of interest" description="Disordered" evidence="1">
    <location>
        <begin position="289"/>
        <end position="339"/>
    </location>
</feature>
<dbReference type="EMBL" id="DMVW01000029">
    <property type="protein sequence ID" value="HAR50738.1"/>
    <property type="molecule type" value="Genomic_DNA"/>
</dbReference>
<reference evidence="3 4" key="1">
    <citation type="journal article" date="2018" name="Nat. Biotechnol.">
        <title>A standardized bacterial taxonomy based on genome phylogeny substantially revises the tree of life.</title>
        <authorList>
            <person name="Parks D.H."/>
            <person name="Chuvochina M."/>
            <person name="Waite D.W."/>
            <person name="Rinke C."/>
            <person name="Skarshewski A."/>
            <person name="Chaumeil P.A."/>
            <person name="Hugenholtz P."/>
        </authorList>
    </citation>
    <scope>NUCLEOTIDE SEQUENCE [LARGE SCALE GENOMIC DNA]</scope>
    <source>
        <strain evidence="3">UBA9169</strain>
    </source>
</reference>
<feature type="compositionally biased region" description="Low complexity" evidence="1">
    <location>
        <begin position="300"/>
        <end position="324"/>
    </location>
</feature>
<organism evidence="3 4">
    <name type="scientific">Roseovarius nubinhibens</name>
    <dbReference type="NCBI Taxonomy" id="314263"/>
    <lineage>
        <taxon>Bacteria</taxon>
        <taxon>Pseudomonadati</taxon>
        <taxon>Pseudomonadota</taxon>
        <taxon>Alphaproteobacteria</taxon>
        <taxon>Rhodobacterales</taxon>
        <taxon>Roseobacteraceae</taxon>
        <taxon>Roseovarius</taxon>
    </lineage>
</organism>
<dbReference type="AlphaFoldDB" id="A0A348W876"/>
<accession>A0A348W876</accession>
<dbReference type="Proteomes" id="UP000264719">
    <property type="component" value="Unassembled WGS sequence"/>
</dbReference>
<feature type="domain" description="Flagellar motor switch protein FliN-like C-terminal" evidence="2">
    <location>
        <begin position="220"/>
        <end position="287"/>
    </location>
</feature>
<dbReference type="Gene3D" id="2.30.330.10">
    <property type="entry name" value="SpoA-like"/>
    <property type="match status" value="1"/>
</dbReference>
<comment type="caution">
    <text evidence="3">The sequence shown here is derived from an EMBL/GenBank/DDBJ whole genome shotgun (WGS) entry which is preliminary data.</text>
</comment>
<name>A0A348W876_9RHOB</name>
<dbReference type="SUPFAM" id="SSF101801">
    <property type="entry name" value="Surface presentation of antigens (SPOA)"/>
    <property type="match status" value="1"/>
</dbReference>
<evidence type="ECO:0000259" key="2">
    <source>
        <dbReference type="Pfam" id="PF01052"/>
    </source>
</evidence>
<gene>
    <name evidence="3" type="ORF">DCS45_02525</name>
</gene>
<protein>
    <recommendedName>
        <fullName evidence="2">Flagellar motor switch protein FliN-like C-terminal domain-containing protein</fullName>
    </recommendedName>
</protein>